<dbReference type="InterPro" id="IPR019978">
    <property type="entry name" value="Ribosomal_uS17_archaeal"/>
</dbReference>
<evidence type="ECO:0000256" key="3">
    <source>
        <dbReference type="ARBA" id="ARBA00022884"/>
    </source>
</evidence>
<evidence type="ECO:0000313" key="8">
    <source>
        <dbReference type="Proteomes" id="UP001208689"/>
    </source>
</evidence>
<evidence type="ECO:0000256" key="6">
    <source>
        <dbReference type="HAMAP-Rule" id="MF_01345"/>
    </source>
</evidence>
<evidence type="ECO:0000256" key="2">
    <source>
        <dbReference type="ARBA" id="ARBA00022730"/>
    </source>
</evidence>
<dbReference type="NCBIfam" id="NF006345">
    <property type="entry name" value="PRK08572.1"/>
    <property type="match status" value="1"/>
</dbReference>
<proteinExistence type="inferred from homology"/>
<sequence length="114" mass="12789">MSNTVKNIGIPGVTAPTKECEDANCPYHGNIKLRGRILSGVVISTKMNSTVVVQRDFTFYIKKYQRYERRSSKIAAHLPKCIEVEVGDTVKIAESKKISKTVNFIVIDKVSEEK</sequence>
<dbReference type="PRINTS" id="PR00973">
    <property type="entry name" value="RIBOSOMALS17"/>
</dbReference>
<reference evidence="7" key="1">
    <citation type="submission" date="2022-09" db="EMBL/GenBank/DDBJ databases">
        <title>Actin cytoskeleton and complex cell architecture in an #Asgard archaeon.</title>
        <authorList>
            <person name="Ponce Toledo R.I."/>
            <person name="Schleper C."/>
            <person name="Rodrigues Oliveira T."/>
            <person name="Wollweber F."/>
            <person name="Xu J."/>
            <person name="Rittmann S."/>
            <person name="Klingl A."/>
            <person name="Pilhofer M."/>
        </authorList>
    </citation>
    <scope>NUCLEOTIDE SEQUENCE</scope>
    <source>
        <strain evidence="7">B-35</strain>
    </source>
</reference>
<dbReference type="PANTHER" id="PTHR10744">
    <property type="entry name" value="40S RIBOSOMAL PROTEIN S11 FAMILY MEMBER"/>
    <property type="match status" value="1"/>
</dbReference>
<dbReference type="SUPFAM" id="SSF50249">
    <property type="entry name" value="Nucleic acid-binding proteins"/>
    <property type="match status" value="1"/>
</dbReference>
<dbReference type="CDD" id="cd00364">
    <property type="entry name" value="Ribosomal_uS17"/>
    <property type="match status" value="1"/>
</dbReference>
<comment type="function">
    <text evidence="6">One of the primary rRNA binding proteins, it binds specifically to the 5'-end of 16S ribosomal RNA.</text>
</comment>
<dbReference type="EMBL" id="CP104013">
    <property type="protein sequence ID" value="UYP47274.1"/>
    <property type="molecule type" value="Genomic_DNA"/>
</dbReference>
<keyword evidence="4 6" id="KW-0689">Ribosomal protein</keyword>
<dbReference type="Gene3D" id="2.40.50.1000">
    <property type="match status" value="1"/>
</dbReference>
<evidence type="ECO:0000256" key="4">
    <source>
        <dbReference type="ARBA" id="ARBA00022980"/>
    </source>
</evidence>
<dbReference type="Pfam" id="PF00366">
    <property type="entry name" value="Ribosomal_S17"/>
    <property type="match status" value="1"/>
</dbReference>
<comment type="similarity">
    <text evidence="1 6">Belongs to the universal ribosomal protein uS17 family.</text>
</comment>
<dbReference type="Proteomes" id="UP001208689">
    <property type="component" value="Chromosome"/>
</dbReference>
<gene>
    <name evidence="6" type="primary">rps17</name>
    <name evidence="7" type="ORF">NEF87_003559</name>
</gene>
<dbReference type="PANTHER" id="PTHR10744:SF9">
    <property type="entry name" value="40S RIBOSOMAL PROTEIN S11-RELATED"/>
    <property type="match status" value="1"/>
</dbReference>
<dbReference type="GO" id="GO:0005840">
    <property type="term" value="C:ribosome"/>
    <property type="evidence" value="ECO:0007669"/>
    <property type="project" value="UniProtKB-KW"/>
</dbReference>
<organism evidence="7 8">
    <name type="scientific">Candidatus Lokiarchaeum ossiferum</name>
    <dbReference type="NCBI Taxonomy" id="2951803"/>
    <lineage>
        <taxon>Archaea</taxon>
        <taxon>Promethearchaeati</taxon>
        <taxon>Promethearchaeota</taxon>
        <taxon>Promethearchaeia</taxon>
        <taxon>Promethearchaeales</taxon>
        <taxon>Promethearchaeaceae</taxon>
        <taxon>Candidatus Lokiarchaeum</taxon>
    </lineage>
</organism>
<keyword evidence="8" id="KW-1185">Reference proteome</keyword>
<protein>
    <recommendedName>
        <fullName evidence="6">Small ribosomal subunit protein uS17</fullName>
    </recommendedName>
</protein>
<keyword evidence="2 6" id="KW-0699">rRNA-binding</keyword>
<name>A0ABY6HUU1_9ARCH</name>
<dbReference type="NCBIfam" id="TIGR03630">
    <property type="entry name" value="uS17_arch"/>
    <property type="match status" value="1"/>
</dbReference>
<evidence type="ECO:0000256" key="5">
    <source>
        <dbReference type="ARBA" id="ARBA00023274"/>
    </source>
</evidence>
<evidence type="ECO:0000313" key="7">
    <source>
        <dbReference type="EMBL" id="UYP47274.1"/>
    </source>
</evidence>
<keyword evidence="3 6" id="KW-0694">RNA-binding</keyword>
<dbReference type="HAMAP" id="MF_01345_A">
    <property type="entry name" value="Ribosomal_uS17_A"/>
    <property type="match status" value="1"/>
</dbReference>
<comment type="subunit">
    <text evidence="6">Part of the 30S ribosomal subunit.</text>
</comment>
<dbReference type="InterPro" id="IPR000266">
    <property type="entry name" value="Ribosomal_uS17"/>
</dbReference>
<dbReference type="InterPro" id="IPR028333">
    <property type="entry name" value="Ribosomal_uS17_arc/euk"/>
</dbReference>
<dbReference type="InterPro" id="IPR012340">
    <property type="entry name" value="NA-bd_OB-fold"/>
</dbReference>
<keyword evidence="5 6" id="KW-0687">Ribonucleoprotein</keyword>
<accession>A0ABY6HUU1</accession>
<evidence type="ECO:0000256" key="1">
    <source>
        <dbReference type="ARBA" id="ARBA00010254"/>
    </source>
</evidence>